<sequence>MWSDPLPEIRSSSSSLPRQGWSRLRSPSHASPVVSSSGPSCQTTQRYDSVAEDPSAPHRATALRQLNGSPRPASRPVPVDIPSRRRSSTLATRPVLVRAYSGDAQNRSTQPSAMSVRRFLSFSRSRSLAPSRPFQSDVSLPTDKDFSIESILQAIEPDIRGTLDSIAKICGRSKLSLSNEYGSHIASLGEICAPSSALGPVEESRPSEERHADDSNAVIIDEEASPIDPVCDVNPFSFHRYLENLRQTASMLEHTGASDQTTQRQPHSPPSPDIASEADTAPAFSPETISSTPFTREFASKPKRIGCDLLAKNSAAGCGEQQSSQIATPAVVLEVHLEAIAIDGSSAESNLLPEPALGGHGSPDTERSGPEIIQSLLGWLKWNDTIAGLKSSPALQSAEGRLRAMLDRPGNEAVPLTVPC</sequence>
<reference evidence="2 3" key="1">
    <citation type="submission" date="2020-08" db="EMBL/GenBank/DDBJ databases">
        <title>The completed genome sequence of the pathogenic ascomycete fungus Penicillium digitatum.</title>
        <authorList>
            <person name="Wang M."/>
        </authorList>
    </citation>
    <scope>NUCLEOTIDE SEQUENCE [LARGE SCALE GENOMIC DNA]</scope>
    <source>
        <strain evidence="2 3">PdW03</strain>
    </source>
</reference>
<feature type="compositionally biased region" description="Low complexity" evidence="1">
    <location>
        <begin position="27"/>
        <end position="40"/>
    </location>
</feature>
<accession>A0A7T6XLU2</accession>
<dbReference type="AlphaFoldDB" id="A0A7T6XLU2"/>
<dbReference type="RefSeq" id="XP_014533863.1">
    <property type="nucleotide sequence ID" value="XM_014678377.1"/>
</dbReference>
<dbReference type="OMA" id="GEICAPS"/>
<proteinExistence type="predicted"/>
<dbReference type="EMBL" id="CP060775">
    <property type="protein sequence ID" value="QQK43563.1"/>
    <property type="molecule type" value="Genomic_DNA"/>
</dbReference>
<feature type="region of interest" description="Disordered" evidence="1">
    <location>
        <begin position="1"/>
        <end position="88"/>
    </location>
</feature>
<feature type="region of interest" description="Disordered" evidence="1">
    <location>
        <begin position="255"/>
        <end position="294"/>
    </location>
</feature>
<evidence type="ECO:0000256" key="1">
    <source>
        <dbReference type="SAM" id="MobiDB-lite"/>
    </source>
</evidence>
<evidence type="ECO:0000313" key="2">
    <source>
        <dbReference type="EMBL" id="QQK43563.1"/>
    </source>
</evidence>
<feature type="compositionally biased region" description="Polar residues" evidence="1">
    <location>
        <begin position="257"/>
        <end position="266"/>
    </location>
</feature>
<dbReference type="GeneID" id="26233186"/>
<protein>
    <submittedName>
        <fullName evidence="2">Uncharacterized protein</fullName>
    </submittedName>
</protein>
<name>A0A7T6XLU2_PENDI</name>
<evidence type="ECO:0000313" key="3">
    <source>
        <dbReference type="Proteomes" id="UP000595662"/>
    </source>
</evidence>
<organism evidence="2 3">
    <name type="scientific">Penicillium digitatum</name>
    <name type="common">Green mold</name>
    <dbReference type="NCBI Taxonomy" id="36651"/>
    <lineage>
        <taxon>Eukaryota</taxon>
        <taxon>Fungi</taxon>
        <taxon>Dikarya</taxon>
        <taxon>Ascomycota</taxon>
        <taxon>Pezizomycotina</taxon>
        <taxon>Eurotiomycetes</taxon>
        <taxon>Eurotiomycetidae</taxon>
        <taxon>Eurotiales</taxon>
        <taxon>Aspergillaceae</taxon>
        <taxon>Penicillium</taxon>
    </lineage>
</organism>
<feature type="region of interest" description="Disordered" evidence="1">
    <location>
        <begin position="349"/>
        <end position="369"/>
    </location>
</feature>
<gene>
    <name evidence="2" type="ORF">Pdw03_7464</name>
</gene>
<dbReference type="VEuPathDB" id="FungiDB:PDIP_48690"/>
<dbReference type="Proteomes" id="UP000595662">
    <property type="component" value="Chromosome 2"/>
</dbReference>
<dbReference type="KEGG" id="pdp:PDIP_48690"/>